<reference evidence="7 8" key="1">
    <citation type="submission" date="2018-12" db="EMBL/GenBank/DDBJ databases">
        <authorList>
            <consortium name="Pathogen Informatics"/>
        </authorList>
    </citation>
    <scope>NUCLEOTIDE SEQUENCE [LARGE SCALE GENOMIC DNA]</scope>
    <source>
        <strain evidence="7 8">NCTC12871</strain>
    </source>
</reference>
<evidence type="ECO:0000259" key="6">
    <source>
        <dbReference type="Pfam" id="PF06305"/>
    </source>
</evidence>
<dbReference type="HAMAP" id="MF_01948">
    <property type="entry name" value="LPS_assembly_LapA"/>
    <property type="match status" value="1"/>
</dbReference>
<sequence length="103" mass="11525">MFKYIIALIILLALLLVGVTVGANNDQIITFNYIIAQTDIQLSTLVAILFGIGLILGWLISSFFYVKLRLKHMALTRQLKRQMNVQKNQTQTNTTAVTSTPKA</sequence>
<dbReference type="GO" id="GO:0005840">
    <property type="term" value="C:ribosome"/>
    <property type="evidence" value="ECO:0007669"/>
    <property type="project" value="UniProtKB-KW"/>
</dbReference>
<keyword evidence="4 5" id="KW-0472">Membrane</keyword>
<dbReference type="GO" id="GO:0005886">
    <property type="term" value="C:plasma membrane"/>
    <property type="evidence" value="ECO:0007669"/>
    <property type="project" value="UniProtKB-SubCell"/>
</dbReference>
<keyword evidence="2 5" id="KW-0812">Transmembrane</keyword>
<dbReference type="InterPro" id="IPR010445">
    <property type="entry name" value="LapA_dom"/>
</dbReference>
<comment type="caution">
    <text evidence="5">Lacks conserved residue(s) required for the propagation of feature annotation.</text>
</comment>
<comment type="similarity">
    <text evidence="5">Belongs to the LapA family.</text>
</comment>
<gene>
    <name evidence="7" type="primary">yciS</name>
    <name evidence="5" type="synonym">lapA</name>
    <name evidence="7" type="ORF">NCTC12871_00340</name>
</gene>
<dbReference type="Pfam" id="PF06305">
    <property type="entry name" value="LapA_dom"/>
    <property type="match status" value="1"/>
</dbReference>
<name>A0A448TSE9_9PAST</name>
<evidence type="ECO:0000256" key="5">
    <source>
        <dbReference type="HAMAP-Rule" id="MF_01948"/>
    </source>
</evidence>
<evidence type="ECO:0000313" key="7">
    <source>
        <dbReference type="EMBL" id="VEJ08922.1"/>
    </source>
</evidence>
<keyword evidence="7" id="KW-0687">Ribonucleoprotein</keyword>
<dbReference type="KEGG" id="adp:NCTC12871_00340"/>
<dbReference type="OrthoDB" id="7064015at2"/>
<keyword evidence="8" id="KW-1185">Reference proteome</keyword>
<keyword evidence="7" id="KW-0689">Ribosomal protein</keyword>
<feature type="domain" description="Lipopolysaccharide assembly protein A" evidence="6">
    <location>
        <begin position="24"/>
        <end position="82"/>
    </location>
</feature>
<dbReference type="InterPro" id="IPR032906">
    <property type="entry name" value="LapA"/>
</dbReference>
<dbReference type="Proteomes" id="UP000279799">
    <property type="component" value="Chromosome"/>
</dbReference>
<evidence type="ECO:0000256" key="1">
    <source>
        <dbReference type="ARBA" id="ARBA00022475"/>
    </source>
</evidence>
<protein>
    <recommendedName>
        <fullName evidence="5">Probable lipopolysaccharide assembly protein A</fullName>
    </recommendedName>
</protein>
<dbReference type="GO" id="GO:0008653">
    <property type="term" value="P:lipopolysaccharide metabolic process"/>
    <property type="evidence" value="ECO:0007669"/>
    <property type="project" value="InterPro"/>
</dbReference>
<dbReference type="RefSeq" id="WP_126598406.1">
    <property type="nucleotide sequence ID" value="NZ_LR134510.1"/>
</dbReference>
<comment type="function">
    <text evidence="5">Involved in the assembly of lipopolysaccharide (LPS).</text>
</comment>
<accession>A0A448TSE9</accession>
<comment type="subcellular location">
    <subcellularLocation>
        <location evidence="5">Cell inner membrane</location>
        <topology evidence="5">Single-pass membrane protein</topology>
    </subcellularLocation>
</comment>
<evidence type="ECO:0000256" key="3">
    <source>
        <dbReference type="ARBA" id="ARBA00022989"/>
    </source>
</evidence>
<keyword evidence="5" id="KW-0997">Cell inner membrane</keyword>
<feature type="transmembrane region" description="Helical" evidence="5">
    <location>
        <begin position="46"/>
        <end position="66"/>
    </location>
</feature>
<keyword evidence="1 5" id="KW-1003">Cell membrane</keyword>
<evidence type="ECO:0000256" key="4">
    <source>
        <dbReference type="ARBA" id="ARBA00023136"/>
    </source>
</evidence>
<proteinExistence type="inferred from homology"/>
<evidence type="ECO:0000256" key="2">
    <source>
        <dbReference type="ARBA" id="ARBA00022692"/>
    </source>
</evidence>
<keyword evidence="3 5" id="KW-1133">Transmembrane helix</keyword>
<dbReference type="AlphaFoldDB" id="A0A448TSE9"/>
<organism evidence="7 8">
    <name type="scientific">Actinobacillus delphinicola</name>
    <dbReference type="NCBI Taxonomy" id="51161"/>
    <lineage>
        <taxon>Bacteria</taxon>
        <taxon>Pseudomonadati</taxon>
        <taxon>Pseudomonadota</taxon>
        <taxon>Gammaproteobacteria</taxon>
        <taxon>Pasteurellales</taxon>
        <taxon>Pasteurellaceae</taxon>
        <taxon>Actinobacillus</taxon>
    </lineage>
</organism>
<evidence type="ECO:0000313" key="8">
    <source>
        <dbReference type="Proteomes" id="UP000279799"/>
    </source>
</evidence>
<dbReference type="EMBL" id="LR134510">
    <property type="protein sequence ID" value="VEJ08922.1"/>
    <property type="molecule type" value="Genomic_DNA"/>
</dbReference>